<dbReference type="Gene3D" id="3.30.565.10">
    <property type="entry name" value="Histidine kinase-like ATPase, C-terminal domain"/>
    <property type="match status" value="1"/>
</dbReference>
<evidence type="ECO:0000256" key="10">
    <source>
        <dbReference type="ARBA" id="ARBA00022989"/>
    </source>
</evidence>
<dbReference type="PROSITE" id="PS50885">
    <property type="entry name" value="HAMP"/>
    <property type="match status" value="1"/>
</dbReference>
<evidence type="ECO:0000256" key="6">
    <source>
        <dbReference type="ARBA" id="ARBA00022692"/>
    </source>
</evidence>
<dbReference type="InterPro" id="IPR003594">
    <property type="entry name" value="HATPase_dom"/>
</dbReference>
<evidence type="ECO:0000256" key="8">
    <source>
        <dbReference type="ARBA" id="ARBA00022777"/>
    </source>
</evidence>
<protein>
    <recommendedName>
        <fullName evidence="3">histidine kinase</fullName>
        <ecNumber evidence="3">2.7.13.3</ecNumber>
    </recommendedName>
</protein>
<feature type="domain" description="Histidine kinase" evidence="13">
    <location>
        <begin position="233"/>
        <end position="443"/>
    </location>
</feature>
<dbReference type="InterPro" id="IPR050428">
    <property type="entry name" value="TCS_sensor_his_kinase"/>
</dbReference>
<evidence type="ECO:0000259" key="13">
    <source>
        <dbReference type="PROSITE" id="PS50109"/>
    </source>
</evidence>
<keyword evidence="6 12" id="KW-0812">Transmembrane</keyword>
<feature type="transmembrane region" description="Helical" evidence="12">
    <location>
        <begin position="150"/>
        <end position="173"/>
    </location>
</feature>
<name>A0A432W658_9GAMM</name>
<evidence type="ECO:0000256" key="3">
    <source>
        <dbReference type="ARBA" id="ARBA00012438"/>
    </source>
</evidence>
<dbReference type="RefSeq" id="WP_126802246.1">
    <property type="nucleotide sequence ID" value="NZ_PIPL01000001.1"/>
</dbReference>
<dbReference type="Gene3D" id="1.10.287.130">
    <property type="match status" value="1"/>
</dbReference>
<evidence type="ECO:0000256" key="12">
    <source>
        <dbReference type="SAM" id="Phobius"/>
    </source>
</evidence>
<dbReference type="PANTHER" id="PTHR45436:SF14">
    <property type="entry name" value="SENSOR PROTEIN QSEC"/>
    <property type="match status" value="1"/>
</dbReference>
<dbReference type="PROSITE" id="PS50109">
    <property type="entry name" value="HIS_KIN"/>
    <property type="match status" value="1"/>
</dbReference>
<dbReference type="GO" id="GO:0005524">
    <property type="term" value="F:ATP binding"/>
    <property type="evidence" value="ECO:0007669"/>
    <property type="project" value="UniProtKB-KW"/>
</dbReference>
<gene>
    <name evidence="15" type="ORF">CWE09_02085</name>
</gene>
<keyword evidence="11" id="KW-0902">Two-component regulatory system</keyword>
<dbReference type="InterPro" id="IPR003660">
    <property type="entry name" value="HAMP_dom"/>
</dbReference>
<dbReference type="PANTHER" id="PTHR45436">
    <property type="entry name" value="SENSOR HISTIDINE KINASE YKOH"/>
    <property type="match status" value="1"/>
</dbReference>
<keyword evidence="9" id="KW-0067">ATP-binding</keyword>
<dbReference type="EMBL" id="PIPL01000001">
    <property type="protein sequence ID" value="RUO25547.1"/>
    <property type="molecule type" value="Genomic_DNA"/>
</dbReference>
<dbReference type="InterPro" id="IPR005467">
    <property type="entry name" value="His_kinase_dom"/>
</dbReference>
<dbReference type="Pfam" id="PF02518">
    <property type="entry name" value="HATPase_c"/>
    <property type="match status" value="1"/>
</dbReference>
<evidence type="ECO:0000256" key="4">
    <source>
        <dbReference type="ARBA" id="ARBA00022553"/>
    </source>
</evidence>
<keyword evidence="16" id="KW-1185">Reference proteome</keyword>
<dbReference type="EC" id="2.7.13.3" evidence="3"/>
<dbReference type="SUPFAM" id="SSF55874">
    <property type="entry name" value="ATPase domain of HSP90 chaperone/DNA topoisomerase II/histidine kinase"/>
    <property type="match status" value="1"/>
</dbReference>
<keyword evidence="5" id="KW-0808">Transferase</keyword>
<dbReference type="InterPro" id="IPR036097">
    <property type="entry name" value="HisK_dim/P_sf"/>
</dbReference>
<evidence type="ECO:0000256" key="5">
    <source>
        <dbReference type="ARBA" id="ARBA00022679"/>
    </source>
</evidence>
<reference evidence="15 16" key="1">
    <citation type="journal article" date="2011" name="Front. Microbiol.">
        <title>Genomic signatures of strain selection and enhancement in Bacillus atrophaeus var. globigii, a historical biowarfare simulant.</title>
        <authorList>
            <person name="Gibbons H.S."/>
            <person name="Broomall S.M."/>
            <person name="McNew L.A."/>
            <person name="Daligault H."/>
            <person name="Chapman C."/>
            <person name="Bruce D."/>
            <person name="Karavis M."/>
            <person name="Krepps M."/>
            <person name="McGregor P.A."/>
            <person name="Hong C."/>
            <person name="Park K.H."/>
            <person name="Akmal A."/>
            <person name="Feldman A."/>
            <person name="Lin J.S."/>
            <person name="Chang W.E."/>
            <person name="Higgs B.W."/>
            <person name="Demirev P."/>
            <person name="Lindquist J."/>
            <person name="Liem A."/>
            <person name="Fochler E."/>
            <person name="Read T.D."/>
            <person name="Tapia R."/>
            <person name="Johnson S."/>
            <person name="Bishop-Lilly K.A."/>
            <person name="Detter C."/>
            <person name="Han C."/>
            <person name="Sozhamannan S."/>
            <person name="Rosenzweig C.N."/>
            <person name="Skowronski E.W."/>
        </authorList>
    </citation>
    <scope>NUCLEOTIDE SEQUENCE [LARGE SCALE GENOMIC DNA]</scope>
    <source>
        <strain evidence="15 16">MLST1</strain>
    </source>
</reference>
<comment type="subcellular location">
    <subcellularLocation>
        <location evidence="2">Membrane</location>
        <topology evidence="2">Multi-pass membrane protein</topology>
    </subcellularLocation>
</comment>
<evidence type="ECO:0000313" key="15">
    <source>
        <dbReference type="EMBL" id="RUO25547.1"/>
    </source>
</evidence>
<dbReference type="OrthoDB" id="9809766at2"/>
<comment type="catalytic activity">
    <reaction evidence="1">
        <text>ATP + protein L-histidine = ADP + protein N-phospho-L-histidine.</text>
        <dbReference type="EC" id="2.7.13.3"/>
    </reaction>
</comment>
<keyword evidence="8 15" id="KW-0418">Kinase</keyword>
<dbReference type="AlphaFoldDB" id="A0A432W658"/>
<dbReference type="GO" id="GO:0005886">
    <property type="term" value="C:plasma membrane"/>
    <property type="evidence" value="ECO:0007669"/>
    <property type="project" value="TreeGrafter"/>
</dbReference>
<dbReference type="InterPro" id="IPR036890">
    <property type="entry name" value="HATPase_C_sf"/>
</dbReference>
<keyword evidence="4" id="KW-0597">Phosphoprotein</keyword>
<organism evidence="15 16">
    <name type="scientific">Aliidiomarina minuta</name>
    <dbReference type="NCBI Taxonomy" id="880057"/>
    <lineage>
        <taxon>Bacteria</taxon>
        <taxon>Pseudomonadati</taxon>
        <taxon>Pseudomonadota</taxon>
        <taxon>Gammaproteobacteria</taxon>
        <taxon>Alteromonadales</taxon>
        <taxon>Idiomarinaceae</taxon>
        <taxon>Aliidiomarina</taxon>
    </lineage>
</organism>
<accession>A0A432W658</accession>
<comment type="caution">
    <text evidence="15">The sequence shown here is derived from an EMBL/GenBank/DDBJ whole genome shotgun (WGS) entry which is preliminary data.</text>
</comment>
<evidence type="ECO:0000256" key="7">
    <source>
        <dbReference type="ARBA" id="ARBA00022741"/>
    </source>
</evidence>
<evidence type="ECO:0000259" key="14">
    <source>
        <dbReference type="PROSITE" id="PS50885"/>
    </source>
</evidence>
<evidence type="ECO:0000256" key="1">
    <source>
        <dbReference type="ARBA" id="ARBA00000085"/>
    </source>
</evidence>
<dbReference type="InterPro" id="IPR003661">
    <property type="entry name" value="HisK_dim/P_dom"/>
</dbReference>
<dbReference type="Pfam" id="PF00512">
    <property type="entry name" value="HisKA"/>
    <property type="match status" value="1"/>
</dbReference>
<feature type="domain" description="HAMP" evidence="14">
    <location>
        <begin position="174"/>
        <end position="225"/>
    </location>
</feature>
<proteinExistence type="predicted"/>
<evidence type="ECO:0000256" key="2">
    <source>
        <dbReference type="ARBA" id="ARBA00004141"/>
    </source>
</evidence>
<evidence type="ECO:0000256" key="11">
    <source>
        <dbReference type="ARBA" id="ARBA00023012"/>
    </source>
</evidence>
<evidence type="ECO:0000256" key="9">
    <source>
        <dbReference type="ARBA" id="ARBA00022840"/>
    </source>
</evidence>
<evidence type="ECO:0000313" key="16">
    <source>
        <dbReference type="Proteomes" id="UP000288293"/>
    </source>
</evidence>
<sequence length="443" mass="49135">MKSIQSRLLVTLLVSFVLLWSAVSTWLLVDLQGQLRNTLDQRLASSARMVAGLLEQIPETQLQPASLHNRFIMPQQPSLEGVACQVRLQSGELLIRTRDDMDVLLDSPEPGFEVRNFEGENWRLFTYQHGELIITTADRVAGREALYRSVLTAVAGPVLIALIGMLLATWWGIRRGLRPLYQLGHVLQQRRADQLEPFELPMPLEIAPLQQSLNSLLERVRTLLAKEQRFTSDAAHELRTPLTAIKTNVQLAQRLEPINAREVLRDAEASVSRMQQVIEQLLTLARLDADNAQNGYEPGLCKAETVIATALADVDSLERVLVKGDMALYLKGNADLLAIAVRNLLDNSLAYSNDTVELSVYKKDTETFLCVRDYGRGLSDADKTCALERFWRGDTTGDKKPPTGSGLGLAITQQVCRQAGIQLEFTDASPGLSVCLISDNPVA</sequence>
<dbReference type="SMART" id="SM00388">
    <property type="entry name" value="HisKA"/>
    <property type="match status" value="1"/>
</dbReference>
<keyword evidence="7" id="KW-0547">Nucleotide-binding</keyword>
<keyword evidence="12" id="KW-0472">Membrane</keyword>
<dbReference type="SMART" id="SM00387">
    <property type="entry name" value="HATPase_c"/>
    <property type="match status" value="1"/>
</dbReference>
<dbReference type="Proteomes" id="UP000288293">
    <property type="component" value="Unassembled WGS sequence"/>
</dbReference>
<keyword evidence="10 12" id="KW-1133">Transmembrane helix</keyword>
<dbReference type="SUPFAM" id="SSF47384">
    <property type="entry name" value="Homodimeric domain of signal transducing histidine kinase"/>
    <property type="match status" value="1"/>
</dbReference>
<dbReference type="CDD" id="cd00082">
    <property type="entry name" value="HisKA"/>
    <property type="match status" value="1"/>
</dbReference>
<dbReference type="GO" id="GO:0000155">
    <property type="term" value="F:phosphorelay sensor kinase activity"/>
    <property type="evidence" value="ECO:0007669"/>
    <property type="project" value="InterPro"/>
</dbReference>